<dbReference type="Proteomes" id="UP001385389">
    <property type="component" value="Chromosome"/>
</dbReference>
<reference evidence="2 3" key="1">
    <citation type="submission" date="2024-03" db="EMBL/GenBank/DDBJ databases">
        <title>Phenotype and Genome Characterization of a Sulfate-Reducing Bacterium Pseudodesulfovibrio sp. strain 5S69, isolated from Petroleum Reservoir in Tatarstan (Russia).</title>
        <authorList>
            <person name="Bidzhieva S.K."/>
            <person name="Kadnikov V."/>
            <person name="Tourova T.P."/>
            <person name="Samigullina S.R."/>
            <person name="Sokolova D.S."/>
            <person name="Poltaraus A.B."/>
            <person name="Avtukh A.N."/>
            <person name="Tereshina V.M."/>
            <person name="Mardanov A.V."/>
            <person name="Nazina T.N."/>
        </authorList>
    </citation>
    <scope>NUCLEOTIDE SEQUENCE [LARGE SCALE GENOMIC DNA]</scope>
    <source>
        <strain evidence="2 3">5S69</strain>
    </source>
</reference>
<organism evidence="2 3">
    <name type="scientific">Pseudodesulfovibrio methanolicus</name>
    <dbReference type="NCBI Taxonomy" id="3126690"/>
    <lineage>
        <taxon>Bacteria</taxon>
        <taxon>Pseudomonadati</taxon>
        <taxon>Thermodesulfobacteriota</taxon>
        <taxon>Desulfovibrionia</taxon>
        <taxon>Desulfovibrionales</taxon>
        <taxon>Desulfovibrionaceae</taxon>
    </lineage>
</organism>
<dbReference type="EMBL" id="CP146609">
    <property type="protein sequence ID" value="WWX24063.1"/>
    <property type="molecule type" value="Genomic_DNA"/>
</dbReference>
<keyword evidence="1" id="KW-0812">Transmembrane</keyword>
<protein>
    <submittedName>
        <fullName evidence="2">DUF2730 family protein</fullName>
    </submittedName>
</protein>
<gene>
    <name evidence="2" type="ORF">V8V93_07575</name>
</gene>
<accession>A0ABZ2J5K9</accession>
<dbReference type="RefSeq" id="WP_338669759.1">
    <property type="nucleotide sequence ID" value="NZ_CP146609.1"/>
</dbReference>
<name>A0ABZ2J5K9_9BACT</name>
<feature type="transmembrane region" description="Helical" evidence="1">
    <location>
        <begin position="12"/>
        <end position="29"/>
    </location>
</feature>
<sequence length="106" mass="11865">MDLQYIDLALRIVQIVVLPILGVLLKLLLDQRKQLSELDKRVTTTEACLKNVPSEEALHELALTIRGFGGDLRVAVEKIEGMGRIVGRLEKVVTRHEDYMLNGGKS</sequence>
<dbReference type="Pfam" id="PF10805">
    <property type="entry name" value="DUF2730"/>
    <property type="match status" value="1"/>
</dbReference>
<proteinExistence type="predicted"/>
<evidence type="ECO:0000313" key="2">
    <source>
        <dbReference type="EMBL" id="WWX24063.1"/>
    </source>
</evidence>
<keyword evidence="1" id="KW-0472">Membrane</keyword>
<evidence type="ECO:0000256" key="1">
    <source>
        <dbReference type="SAM" id="Phobius"/>
    </source>
</evidence>
<keyword evidence="3" id="KW-1185">Reference proteome</keyword>
<dbReference type="InterPro" id="IPR020269">
    <property type="entry name" value="Phage_Mu_Releasin"/>
</dbReference>
<keyword evidence="1" id="KW-1133">Transmembrane helix</keyword>
<evidence type="ECO:0000313" key="3">
    <source>
        <dbReference type="Proteomes" id="UP001385389"/>
    </source>
</evidence>